<keyword evidence="1" id="KW-0812">Transmembrane</keyword>
<dbReference type="PANTHER" id="PTHR24177:SF329">
    <property type="entry name" value="ANKYRIN REPEAT PROTEIN"/>
    <property type="match status" value="1"/>
</dbReference>
<organism evidence="3 4">
    <name type="scientific">Stylosanthes scabra</name>
    <dbReference type="NCBI Taxonomy" id="79078"/>
    <lineage>
        <taxon>Eukaryota</taxon>
        <taxon>Viridiplantae</taxon>
        <taxon>Streptophyta</taxon>
        <taxon>Embryophyta</taxon>
        <taxon>Tracheophyta</taxon>
        <taxon>Spermatophyta</taxon>
        <taxon>Magnoliopsida</taxon>
        <taxon>eudicotyledons</taxon>
        <taxon>Gunneridae</taxon>
        <taxon>Pentapetalae</taxon>
        <taxon>rosids</taxon>
        <taxon>fabids</taxon>
        <taxon>Fabales</taxon>
        <taxon>Fabaceae</taxon>
        <taxon>Papilionoideae</taxon>
        <taxon>50 kb inversion clade</taxon>
        <taxon>dalbergioids sensu lato</taxon>
        <taxon>Dalbergieae</taxon>
        <taxon>Pterocarpus clade</taxon>
        <taxon>Stylosanthes</taxon>
    </lineage>
</organism>
<dbReference type="InterPro" id="IPR026961">
    <property type="entry name" value="PGG_dom"/>
</dbReference>
<name>A0ABU6UHK4_9FABA</name>
<feature type="domain" description="PGG" evidence="2">
    <location>
        <begin position="46"/>
        <end position="159"/>
    </location>
</feature>
<dbReference type="Proteomes" id="UP001341840">
    <property type="component" value="Unassembled WGS sequence"/>
</dbReference>
<sequence length="214" mass="23767">MQSELHWFKEVESTTPASRKGSLNNDKKTARQLFTEEHKDLVKQGEKWMKGTATSFSLVAALVATVVFAAAFTVPGGNDQITGYPIFSRKKAFKVFVVSDAVSFFSSSTSIIMFLGILTSRYAEDDFLKALPLKLIIGLLTLFISMASMLVAFSAALFVMLHGKPWIVMPVSLLACVPVASFVWLQFPLFVEITISTFGPSIFDRNADKHWLIR</sequence>
<dbReference type="Pfam" id="PF13962">
    <property type="entry name" value="PGG"/>
    <property type="match status" value="1"/>
</dbReference>
<evidence type="ECO:0000256" key="1">
    <source>
        <dbReference type="SAM" id="Phobius"/>
    </source>
</evidence>
<gene>
    <name evidence="3" type="ORF">PIB30_039758</name>
</gene>
<keyword evidence="1" id="KW-1133">Transmembrane helix</keyword>
<reference evidence="3 4" key="1">
    <citation type="journal article" date="2023" name="Plants (Basel)">
        <title>Bridging the Gap: Combining Genomics and Transcriptomics Approaches to Understand Stylosanthes scabra, an Orphan Legume from the Brazilian Caatinga.</title>
        <authorList>
            <person name="Ferreira-Neto J.R.C."/>
            <person name="da Silva M.D."/>
            <person name="Binneck E."/>
            <person name="de Melo N.F."/>
            <person name="da Silva R.H."/>
            <person name="de Melo A.L.T.M."/>
            <person name="Pandolfi V."/>
            <person name="Bustamante F.O."/>
            <person name="Brasileiro-Vidal A.C."/>
            <person name="Benko-Iseppon A.M."/>
        </authorList>
    </citation>
    <scope>NUCLEOTIDE SEQUENCE [LARGE SCALE GENOMIC DNA]</scope>
    <source>
        <tissue evidence="3">Leaves</tissue>
    </source>
</reference>
<evidence type="ECO:0000259" key="2">
    <source>
        <dbReference type="Pfam" id="PF13962"/>
    </source>
</evidence>
<comment type="caution">
    <text evidence="3">The sequence shown here is derived from an EMBL/GenBank/DDBJ whole genome shotgun (WGS) entry which is preliminary data.</text>
</comment>
<feature type="transmembrane region" description="Helical" evidence="1">
    <location>
        <begin position="135"/>
        <end position="159"/>
    </location>
</feature>
<feature type="transmembrane region" description="Helical" evidence="1">
    <location>
        <begin position="95"/>
        <end position="115"/>
    </location>
</feature>
<dbReference type="PANTHER" id="PTHR24177">
    <property type="entry name" value="CASKIN"/>
    <property type="match status" value="1"/>
</dbReference>
<protein>
    <recommendedName>
        <fullName evidence="2">PGG domain-containing protein</fullName>
    </recommendedName>
</protein>
<keyword evidence="1" id="KW-0472">Membrane</keyword>
<feature type="transmembrane region" description="Helical" evidence="1">
    <location>
        <begin position="166"/>
        <end position="187"/>
    </location>
</feature>
<keyword evidence="4" id="KW-1185">Reference proteome</keyword>
<accession>A0ABU6UHK4</accession>
<proteinExistence type="predicted"/>
<feature type="transmembrane region" description="Helical" evidence="1">
    <location>
        <begin position="53"/>
        <end position="74"/>
    </location>
</feature>
<evidence type="ECO:0000313" key="4">
    <source>
        <dbReference type="Proteomes" id="UP001341840"/>
    </source>
</evidence>
<dbReference type="EMBL" id="JASCZI010121040">
    <property type="protein sequence ID" value="MED6159153.1"/>
    <property type="molecule type" value="Genomic_DNA"/>
</dbReference>
<evidence type="ECO:0000313" key="3">
    <source>
        <dbReference type="EMBL" id="MED6159153.1"/>
    </source>
</evidence>